<dbReference type="Pfam" id="PF16510">
    <property type="entry name" value="P22_portal"/>
    <property type="match status" value="1"/>
</dbReference>
<comment type="caution">
    <text evidence="2">The sequence shown here is derived from an EMBL/GenBank/DDBJ whole genome shotgun (WGS) entry which is preliminary data.</text>
</comment>
<feature type="non-terminal residue" evidence="2">
    <location>
        <position position="1"/>
    </location>
</feature>
<sequence length="301" mass="34899">ILMPELRRTNSVRGHWHLAYIGNDGQGYTSYDKKHRHSVETELIEPEAPEEGALEVPEEEEEEPTLELGDVKVGEANGHTHKLRDLPEPKEPDKKPDNELAAEVVRQFREIHEYERASYEMALKAEGFYSGDDQWDKTIKNKLEGESRAALTINEIEPKMDLLSGYQRQNRMDIRYLPVEGSDARWADILNIVVKNIMTQNEFESEESEIFDDELIVGRGNINIDVDYDSNLDGDIIVERFPWQDVRYGPHEKKNLKDLEILTKDKWYSRSKVEQMWPEKAERIDELFAVDEASPDQGITV</sequence>
<proteinExistence type="predicted"/>
<evidence type="ECO:0000256" key="1">
    <source>
        <dbReference type="SAM" id="MobiDB-lite"/>
    </source>
</evidence>
<gene>
    <name evidence="2" type="ORF">S01H1_19624</name>
</gene>
<reference evidence="2" key="1">
    <citation type="journal article" date="2014" name="Front. Microbiol.">
        <title>High frequency of phylogenetically diverse reductive dehalogenase-homologous genes in deep subseafloor sedimentary metagenomes.</title>
        <authorList>
            <person name="Kawai M."/>
            <person name="Futagami T."/>
            <person name="Toyoda A."/>
            <person name="Takaki Y."/>
            <person name="Nishi S."/>
            <person name="Hori S."/>
            <person name="Arai W."/>
            <person name="Tsubouchi T."/>
            <person name="Morono Y."/>
            <person name="Uchiyama I."/>
            <person name="Ito T."/>
            <person name="Fujiyama A."/>
            <person name="Inagaki F."/>
            <person name="Takami H."/>
        </authorList>
    </citation>
    <scope>NUCLEOTIDE SEQUENCE</scope>
    <source>
        <strain evidence="2">Expedition CK06-06</strain>
    </source>
</reference>
<accession>X0U8G8</accession>
<protein>
    <submittedName>
        <fullName evidence="2">Uncharacterized protein</fullName>
    </submittedName>
</protein>
<feature type="non-terminal residue" evidence="2">
    <location>
        <position position="301"/>
    </location>
</feature>
<evidence type="ECO:0000313" key="2">
    <source>
        <dbReference type="EMBL" id="GAF95621.1"/>
    </source>
</evidence>
<dbReference type="AlphaFoldDB" id="X0U8G8"/>
<organism evidence="2">
    <name type="scientific">marine sediment metagenome</name>
    <dbReference type="NCBI Taxonomy" id="412755"/>
    <lineage>
        <taxon>unclassified sequences</taxon>
        <taxon>metagenomes</taxon>
        <taxon>ecological metagenomes</taxon>
    </lineage>
</organism>
<name>X0U8G8_9ZZZZ</name>
<feature type="compositionally biased region" description="Acidic residues" evidence="1">
    <location>
        <begin position="42"/>
        <end position="65"/>
    </location>
</feature>
<feature type="region of interest" description="Disordered" evidence="1">
    <location>
        <begin position="35"/>
        <end position="98"/>
    </location>
</feature>
<dbReference type="InterPro" id="IPR032427">
    <property type="entry name" value="P22_portal"/>
</dbReference>
<dbReference type="EMBL" id="BARS01010623">
    <property type="protein sequence ID" value="GAF95621.1"/>
    <property type="molecule type" value="Genomic_DNA"/>
</dbReference>
<feature type="compositionally biased region" description="Basic and acidic residues" evidence="1">
    <location>
        <begin position="83"/>
        <end position="98"/>
    </location>
</feature>